<evidence type="ECO:0000313" key="3">
    <source>
        <dbReference type="EMBL" id="CAI5759668.1"/>
    </source>
</evidence>
<name>A0A9W4TXV9_9ASCO</name>
<feature type="transmembrane region" description="Helical" evidence="2">
    <location>
        <begin position="280"/>
        <end position="297"/>
    </location>
</feature>
<accession>A0A9W4TXV9</accession>
<keyword evidence="2" id="KW-0812">Transmembrane</keyword>
<evidence type="ECO:0000256" key="1">
    <source>
        <dbReference type="SAM" id="Coils"/>
    </source>
</evidence>
<protein>
    <submittedName>
        <fullName evidence="3">Uncharacterized protein</fullName>
    </submittedName>
</protein>
<keyword evidence="2" id="KW-1133">Transmembrane helix</keyword>
<dbReference type="Proteomes" id="UP001152885">
    <property type="component" value="Unassembled WGS sequence"/>
</dbReference>
<dbReference type="AlphaFoldDB" id="A0A9W4TXV9"/>
<comment type="caution">
    <text evidence="3">The sequence shown here is derived from an EMBL/GenBank/DDBJ whole genome shotgun (WGS) entry which is preliminary data.</text>
</comment>
<feature type="coiled-coil region" evidence="1">
    <location>
        <begin position="195"/>
        <end position="226"/>
    </location>
</feature>
<keyword evidence="1" id="KW-0175">Coiled coil</keyword>
<evidence type="ECO:0000313" key="4">
    <source>
        <dbReference type="Proteomes" id="UP001152885"/>
    </source>
</evidence>
<dbReference type="OrthoDB" id="3981028at2759"/>
<sequence>MDTSVTLSPTSININKQMENEYNLALKLFKNKNFEKSFNLIHSIYQKSFIEFSKSLISENLLIKIINLYLVEIGLVVRDKLLNQISLNVAYNAISSNEIKNHLISTWSNNIPNEILYNFHLLLITNPELIHNKEEYLNEIKQLSYNLTVDKYSSQFLNLIKFEIYPYFDKFEESRILIGDNQNELNKIDKIEQFKKDTLIENERKRKEFEKLKLEKEKQARELQTQHELENTLKYKSIKEIQRSYSNEKAARPAEPQQDQLKQKLMYIYSISKEYLMKNYLFLFVLIALIIVSTRFLKGVNVREKLIETVKMAFKFSYI</sequence>
<dbReference type="EMBL" id="CANTUO010000004">
    <property type="protein sequence ID" value="CAI5759668.1"/>
    <property type="molecule type" value="Genomic_DNA"/>
</dbReference>
<keyword evidence="2" id="KW-0472">Membrane</keyword>
<evidence type="ECO:0000256" key="2">
    <source>
        <dbReference type="SAM" id="Phobius"/>
    </source>
</evidence>
<keyword evidence="4" id="KW-1185">Reference proteome</keyword>
<reference evidence="3" key="1">
    <citation type="submission" date="2022-12" db="EMBL/GenBank/DDBJ databases">
        <authorList>
            <person name="Brejova B."/>
        </authorList>
    </citation>
    <scope>NUCLEOTIDE SEQUENCE</scope>
</reference>
<organism evidence="3 4">
    <name type="scientific">Candida verbasci</name>
    <dbReference type="NCBI Taxonomy" id="1227364"/>
    <lineage>
        <taxon>Eukaryota</taxon>
        <taxon>Fungi</taxon>
        <taxon>Dikarya</taxon>
        <taxon>Ascomycota</taxon>
        <taxon>Saccharomycotina</taxon>
        <taxon>Pichiomycetes</taxon>
        <taxon>Debaryomycetaceae</taxon>
        <taxon>Candida/Lodderomyces clade</taxon>
        <taxon>Candida</taxon>
    </lineage>
</organism>
<proteinExistence type="predicted"/>
<gene>
    <name evidence="3" type="ORF">CANVERA_P4179</name>
</gene>